<dbReference type="Gene3D" id="3.30.390.10">
    <property type="entry name" value="Enolase-like, N-terminal domain"/>
    <property type="match status" value="1"/>
</dbReference>
<dbReference type="Pfam" id="PF13378">
    <property type="entry name" value="MR_MLE_C"/>
    <property type="match status" value="1"/>
</dbReference>
<dbReference type="Gene3D" id="3.20.20.120">
    <property type="entry name" value="Enolase-like C-terminal domain"/>
    <property type="match status" value="1"/>
</dbReference>
<dbReference type="SMART" id="SM00922">
    <property type="entry name" value="MR_MLE"/>
    <property type="match status" value="1"/>
</dbReference>
<dbReference type="InterPro" id="IPR029065">
    <property type="entry name" value="Enolase_C-like"/>
</dbReference>
<dbReference type="Pfam" id="PF02746">
    <property type="entry name" value="MR_MLE_N"/>
    <property type="match status" value="1"/>
</dbReference>
<evidence type="ECO:0000313" key="4">
    <source>
        <dbReference type="Proteomes" id="UP000242687"/>
    </source>
</evidence>
<dbReference type="GO" id="GO:0016854">
    <property type="term" value="F:racemase and epimerase activity"/>
    <property type="evidence" value="ECO:0007669"/>
    <property type="project" value="UniProtKB-ARBA"/>
</dbReference>
<keyword evidence="1" id="KW-0456">Lyase</keyword>
<feature type="domain" description="Mandelate racemase/muconate lactonizing enzyme C-terminal" evidence="2">
    <location>
        <begin position="179"/>
        <end position="290"/>
    </location>
</feature>
<evidence type="ECO:0000313" key="3">
    <source>
        <dbReference type="EMBL" id="PJJ83439.1"/>
    </source>
</evidence>
<proteinExistence type="predicted"/>
<reference evidence="3 4" key="1">
    <citation type="submission" date="2017-11" db="EMBL/GenBank/DDBJ databases">
        <title>Genomic Encyclopedia of Archaeal and Bacterial Type Strains, Phase II (KMG-II): From Individual Species to Whole Genera.</title>
        <authorList>
            <person name="Goeker M."/>
        </authorList>
    </citation>
    <scope>NUCLEOTIDE SEQUENCE [LARGE SCALE GENOMIC DNA]</scope>
    <source>
        <strain evidence="3 4">DSM 28175</strain>
    </source>
</reference>
<name>A0A2H9VRL7_9SPHI</name>
<protein>
    <submittedName>
        <fullName evidence="3">Gluconate/galactonate dehydratase/D-xylonate dehydratase</fullName>
    </submittedName>
</protein>
<evidence type="ECO:0000256" key="1">
    <source>
        <dbReference type="ARBA" id="ARBA00023239"/>
    </source>
</evidence>
<dbReference type="InterPro" id="IPR013341">
    <property type="entry name" value="Mandelate_racemase_N_dom"/>
</dbReference>
<dbReference type="GO" id="GO:0016829">
    <property type="term" value="F:lyase activity"/>
    <property type="evidence" value="ECO:0007669"/>
    <property type="project" value="UniProtKB-KW"/>
</dbReference>
<dbReference type="EMBL" id="PGFJ01000001">
    <property type="protein sequence ID" value="PJJ83439.1"/>
    <property type="molecule type" value="Genomic_DNA"/>
</dbReference>
<dbReference type="AlphaFoldDB" id="A0A2H9VRL7"/>
<dbReference type="InterPro" id="IPR036849">
    <property type="entry name" value="Enolase-like_C_sf"/>
</dbReference>
<keyword evidence="4" id="KW-1185">Reference proteome</keyword>
<dbReference type="InterPro" id="IPR029017">
    <property type="entry name" value="Enolase-like_N"/>
</dbReference>
<dbReference type="SUPFAM" id="SSF54826">
    <property type="entry name" value="Enolase N-terminal domain-like"/>
    <property type="match status" value="1"/>
</dbReference>
<dbReference type="SUPFAM" id="SSF51604">
    <property type="entry name" value="Enolase C-terminal domain-like"/>
    <property type="match status" value="1"/>
</dbReference>
<sequence length="433" mass="48404">MLTNYISYRYLMKRRSFLHKMAVAGAATVFMPYLDLMASPNVKKVKITNVKCVRTKIGFRPSLLVKIETDAGIVGIGECHHDENSMGAKDVVLNVIKPILVGQDPYELERLVFKMSTRSSYYGGNHGIPLHAITGVEFALWDILGKLADQPVYKILGGGAHRKSVRAYCTSRPRDLLSKDSCQEFAGKMKTWGFTAAKVDFIRDQNWERLDNRMMSYNEIDRNGRGFQNVRDAVGPDFDIAVHAHWELDFDSALRVAHAVAPMKPWWFEDPLPIAYNEQWVKLTERSPIPILTGENLYTRDDFRPFIVNGAVNKIEIDISSAGGLLEAKKIADMAETYYISVATHNVAGPVATVASAHCAATIREFAGHEAFMNQAINADGKSCNGDNAVLGYGVDLLKDGYLQFNDKPGLGITLDEKLVKEKYMVPGETWWD</sequence>
<dbReference type="PANTHER" id="PTHR48080">
    <property type="entry name" value="D-GALACTONATE DEHYDRATASE-RELATED"/>
    <property type="match status" value="1"/>
</dbReference>
<dbReference type="Proteomes" id="UP000242687">
    <property type="component" value="Unassembled WGS sequence"/>
</dbReference>
<comment type="caution">
    <text evidence="3">The sequence shown here is derived from an EMBL/GenBank/DDBJ whole genome shotgun (WGS) entry which is preliminary data.</text>
</comment>
<dbReference type="InterPro" id="IPR034593">
    <property type="entry name" value="DgoD-like"/>
</dbReference>
<gene>
    <name evidence="3" type="ORF">CLV57_0421</name>
</gene>
<dbReference type="CDD" id="cd03316">
    <property type="entry name" value="MR_like"/>
    <property type="match status" value="1"/>
</dbReference>
<dbReference type="PANTHER" id="PTHR48080:SF2">
    <property type="entry name" value="D-GALACTONATE DEHYDRATASE"/>
    <property type="match status" value="1"/>
</dbReference>
<organism evidence="3 4">
    <name type="scientific">Mucilaginibacter auburnensis</name>
    <dbReference type="NCBI Taxonomy" id="1457233"/>
    <lineage>
        <taxon>Bacteria</taxon>
        <taxon>Pseudomonadati</taxon>
        <taxon>Bacteroidota</taxon>
        <taxon>Sphingobacteriia</taxon>
        <taxon>Sphingobacteriales</taxon>
        <taxon>Sphingobacteriaceae</taxon>
        <taxon>Mucilaginibacter</taxon>
    </lineage>
</organism>
<accession>A0A2H9VRL7</accession>
<dbReference type="InterPro" id="IPR013342">
    <property type="entry name" value="Mandelate_racemase_C"/>
</dbReference>
<evidence type="ECO:0000259" key="2">
    <source>
        <dbReference type="SMART" id="SM00922"/>
    </source>
</evidence>